<name>A0AAX4HIX7_9BACT</name>
<keyword evidence="2" id="KW-1185">Reference proteome</keyword>
<dbReference type="RefSeq" id="WP_321389437.1">
    <property type="nucleotide sequence ID" value="NZ_CP139487.1"/>
</dbReference>
<dbReference type="EMBL" id="CP139487">
    <property type="protein sequence ID" value="WPU63185.1"/>
    <property type="molecule type" value="Genomic_DNA"/>
</dbReference>
<dbReference type="AlphaFoldDB" id="A0AAX4HIX7"/>
<gene>
    <name evidence="1" type="ORF">SOO65_10860</name>
</gene>
<dbReference type="Pfam" id="PF05013">
    <property type="entry name" value="FGase"/>
    <property type="match status" value="1"/>
</dbReference>
<proteinExistence type="predicted"/>
<evidence type="ECO:0000313" key="2">
    <source>
        <dbReference type="Proteomes" id="UP001324634"/>
    </source>
</evidence>
<dbReference type="Gene3D" id="3.40.630.40">
    <property type="entry name" value="Zn-dependent exopeptidases"/>
    <property type="match status" value="1"/>
</dbReference>
<organism evidence="1 2">
    <name type="scientific">Peredibacter starrii</name>
    <dbReference type="NCBI Taxonomy" id="28202"/>
    <lineage>
        <taxon>Bacteria</taxon>
        <taxon>Pseudomonadati</taxon>
        <taxon>Bdellovibrionota</taxon>
        <taxon>Bacteriovoracia</taxon>
        <taxon>Bacteriovoracales</taxon>
        <taxon>Bacteriovoracaceae</taxon>
        <taxon>Peredibacter</taxon>
    </lineage>
</organism>
<dbReference type="Proteomes" id="UP001324634">
    <property type="component" value="Chromosome"/>
</dbReference>
<dbReference type="KEGG" id="psti:SOO65_10860"/>
<protein>
    <submittedName>
        <fullName evidence="1">N-formylglutamate amidohydrolase</fullName>
    </submittedName>
</protein>
<dbReference type="SUPFAM" id="SSF53187">
    <property type="entry name" value="Zn-dependent exopeptidases"/>
    <property type="match status" value="1"/>
</dbReference>
<reference evidence="1 2" key="1">
    <citation type="submission" date="2023-11" db="EMBL/GenBank/DDBJ databases">
        <title>Peredibacter starrii A3.12.</title>
        <authorList>
            <person name="Mitchell R.J."/>
        </authorList>
    </citation>
    <scope>NUCLEOTIDE SEQUENCE [LARGE SCALE GENOMIC DNA]</scope>
    <source>
        <strain evidence="1 2">A3.12</strain>
    </source>
</reference>
<sequence length="271" mass="31188">MFSLDHPQKSPLFDYYAPLGTHYRGLLSIPHSGENIPKEFEAYLSGDLRAYKEDVDYKVNELVDIKALQSAGIAVLVAHVHRVCVDLNRAEGNCVLFWKNNTQGKQLVVKDPSAAEVEKFIEIYHRPYFEIMKSALQDLEKRKAGKVSMVDLHSMPSRPTDYHMKQNPNQKMHRPDFCVSDRKGKTATPEFIQFFQQSLIDKGHESSLNDPYVGGYVTEYVDQFRTNNIQIEINRSVYMDETTKELVPEKVAHLRPMLTEVLIKGFEKFDS</sequence>
<dbReference type="InterPro" id="IPR007709">
    <property type="entry name" value="N-FG_amidohydro"/>
</dbReference>
<accession>A0AAX4HIX7</accession>
<evidence type="ECO:0000313" key="1">
    <source>
        <dbReference type="EMBL" id="WPU63185.1"/>
    </source>
</evidence>